<evidence type="ECO:0000256" key="1">
    <source>
        <dbReference type="ARBA" id="ARBA00010755"/>
    </source>
</evidence>
<dbReference type="PROSITE" id="PS00163">
    <property type="entry name" value="FUMARATE_LYASES"/>
    <property type="match status" value="1"/>
</dbReference>
<dbReference type="PRINTS" id="PR00149">
    <property type="entry name" value="FUMRATELYASE"/>
</dbReference>
<reference evidence="3 4" key="1">
    <citation type="submission" date="2021-04" db="EMBL/GenBank/DDBJ databases">
        <authorList>
            <person name="Bliznina A."/>
        </authorList>
    </citation>
    <scope>NUCLEOTIDE SEQUENCE [LARGE SCALE GENOMIC DNA]</scope>
</reference>
<dbReference type="InterPro" id="IPR008948">
    <property type="entry name" value="L-Aspartase-like"/>
</dbReference>
<dbReference type="EMBL" id="OU015569">
    <property type="protein sequence ID" value="CAG5097518.1"/>
    <property type="molecule type" value="Genomic_DNA"/>
</dbReference>
<dbReference type="InterPro" id="IPR024083">
    <property type="entry name" value="Fumarase/histidase_N"/>
</dbReference>
<dbReference type="PRINTS" id="PR00145">
    <property type="entry name" value="ARGSUCLYASE"/>
</dbReference>
<comment type="similarity">
    <text evidence="1">Belongs to the lyase 1 family. Argininosuccinate lyase subfamily.</text>
</comment>
<dbReference type="SUPFAM" id="SSF48557">
    <property type="entry name" value="L-aspartase-like"/>
    <property type="match status" value="1"/>
</dbReference>
<dbReference type="CDD" id="cd01359">
    <property type="entry name" value="Argininosuccinate_lyase"/>
    <property type="match status" value="1"/>
</dbReference>
<dbReference type="NCBIfam" id="TIGR00838">
    <property type="entry name" value="argH"/>
    <property type="match status" value="1"/>
</dbReference>
<dbReference type="InterPro" id="IPR022761">
    <property type="entry name" value="Fumarate_lyase_N"/>
</dbReference>
<organism evidence="3 4">
    <name type="scientific">Oikopleura dioica</name>
    <name type="common">Tunicate</name>
    <dbReference type="NCBI Taxonomy" id="34765"/>
    <lineage>
        <taxon>Eukaryota</taxon>
        <taxon>Metazoa</taxon>
        <taxon>Chordata</taxon>
        <taxon>Tunicata</taxon>
        <taxon>Appendicularia</taxon>
        <taxon>Copelata</taxon>
        <taxon>Oikopleuridae</taxon>
        <taxon>Oikopleura</taxon>
    </lineage>
</organism>
<dbReference type="InterPro" id="IPR020557">
    <property type="entry name" value="Fumarate_lyase_CS"/>
</dbReference>
<dbReference type="Gene3D" id="1.10.275.10">
    <property type="entry name" value="Fumarase/aspartase (N-terminal domain)"/>
    <property type="match status" value="2"/>
</dbReference>
<gene>
    <name evidence="3" type="ORF">OKIOD_LOCUS6671</name>
</gene>
<dbReference type="InterPro" id="IPR000362">
    <property type="entry name" value="Fumarate_lyase_fam"/>
</dbReference>
<dbReference type="PANTHER" id="PTHR43814:SF1">
    <property type="entry name" value="ARGININOSUCCINATE LYASE"/>
    <property type="match status" value="1"/>
</dbReference>
<dbReference type="InterPro" id="IPR009049">
    <property type="entry name" value="Argininosuccinate_lyase"/>
</dbReference>
<dbReference type="Proteomes" id="UP001158576">
    <property type="component" value="Chromosome XSR"/>
</dbReference>
<accession>A0ABN7SJ64</accession>
<dbReference type="Pfam" id="PF00206">
    <property type="entry name" value="Lyase_1"/>
    <property type="match status" value="1"/>
</dbReference>
<protein>
    <submittedName>
        <fullName evidence="3">Oidioi.mRNA.OKI2018_I69.XSR.g15113.t1.cds</fullName>
    </submittedName>
</protein>
<dbReference type="PANTHER" id="PTHR43814">
    <property type="entry name" value="ARGININOSUCCINATE LYASE"/>
    <property type="match status" value="1"/>
</dbReference>
<feature type="domain" description="Fumarate lyase N-terminal" evidence="2">
    <location>
        <begin position="12"/>
        <end position="293"/>
    </location>
</feature>
<name>A0ABN7SJ64_OIKDI</name>
<evidence type="ECO:0000313" key="4">
    <source>
        <dbReference type="Proteomes" id="UP001158576"/>
    </source>
</evidence>
<sequence length="362" mass="40505">MSEEKEKILWGGRFEKSPDELLWKYNASINLCKKLWKEDLEGSKVFAAGLEKLKIISNEELVAIHAGLDKISSEWAAEEFLLKKGDEDIHTANERRLGEIIGTGIAGKLHTGRSRNEQSICELEHRLRKLIKAILQLAEENLDVMMPSFTHFQPAQVTTFGHWLVNHAEGLRSVLRRFNLIESHQWCPLGAGAIAGNAFGIDREFLSKELKFPLGPTLNSIHTSGSREAIVDFLFCISSGFTVLSRFCEDLIIFCSPNFNFVKIGQEFCTGSSLMPQKQNPDALELIRGKAGTSIGRLTGMLSTIKNLPSGYNKDLQEDKSAMFSSFEEFNDALQLSLAEFPNLLQTAIILRLQNENSKKGS</sequence>
<proteinExistence type="inferred from homology"/>
<evidence type="ECO:0000313" key="3">
    <source>
        <dbReference type="EMBL" id="CAG5097518.1"/>
    </source>
</evidence>
<keyword evidence="4" id="KW-1185">Reference proteome</keyword>
<dbReference type="Gene3D" id="1.20.200.10">
    <property type="entry name" value="Fumarase/aspartase (Central domain)"/>
    <property type="match status" value="1"/>
</dbReference>
<evidence type="ECO:0000259" key="2">
    <source>
        <dbReference type="Pfam" id="PF00206"/>
    </source>
</evidence>